<keyword evidence="1" id="KW-0732">Signal</keyword>
<evidence type="ECO:0000313" key="4">
    <source>
        <dbReference type="Proteomes" id="UP000240572"/>
    </source>
</evidence>
<dbReference type="Pfam" id="PF18962">
    <property type="entry name" value="Por_Secre_tail"/>
    <property type="match status" value="1"/>
</dbReference>
<reference evidence="3 4" key="1">
    <citation type="submission" date="2018-03" db="EMBL/GenBank/DDBJ databases">
        <title>Genomic Encyclopedia of Type Strains, Phase III (KMG-III): the genomes of soil and plant-associated and newly described type strains.</title>
        <authorList>
            <person name="Whitman W."/>
        </authorList>
    </citation>
    <scope>NUCLEOTIDE SEQUENCE [LARGE SCALE GENOMIC DNA]</scope>
    <source>
        <strain evidence="3 4">CGMCC 1.12700</strain>
    </source>
</reference>
<keyword evidence="4" id="KW-1185">Reference proteome</keyword>
<protein>
    <submittedName>
        <fullName evidence="3">Putative secreted protein (Por secretion system target)</fullName>
    </submittedName>
</protein>
<feature type="chain" id="PRO_5015177018" evidence="1">
    <location>
        <begin position="27"/>
        <end position="587"/>
    </location>
</feature>
<dbReference type="AlphaFoldDB" id="A0A2P8D233"/>
<name>A0A2P8D233_9BACT</name>
<comment type="caution">
    <text evidence="3">The sequence shown here is derived from an EMBL/GenBank/DDBJ whole genome shotgun (WGS) entry which is preliminary data.</text>
</comment>
<dbReference type="Proteomes" id="UP000240572">
    <property type="component" value="Unassembled WGS sequence"/>
</dbReference>
<dbReference type="EMBL" id="PYGD01000006">
    <property type="protein sequence ID" value="PSK91259.1"/>
    <property type="molecule type" value="Genomic_DNA"/>
</dbReference>
<dbReference type="InterPro" id="IPR026444">
    <property type="entry name" value="Secre_tail"/>
</dbReference>
<proteinExistence type="predicted"/>
<sequence>MKKIFKYSLPALLAALFLLGSVAAIAQIRPHPWEPPTPIPARSFTHCTLLSEDCTTGLASIGVNFELNILNLPGFADYRAVIKLYKGVLQSGLASTIHSEVYVTLRNGNTVSVAGIPVNVVTSFTTADFFTQPVSIYVARNGWYRATTTLQRLTSGGWTDVFTTPLSTAYGYDDITWQPFGDFAEVARVNTLRRSLFDFSINGNFCNTGNTEEFFTCATSPLILQDIQDWIGYNTFEASTLKIEKNNGTIWLPPDSIVLSNNQNQSLNLTNLFSLGSYQGLLRVTYELTPDVCNEVSYRRYRQKTIKVTPVTILASYSKPACNNGCGRPVQTTLPITAPAPATNATLSVFQDNIDAAPGWMGAQTVGMYGIHVDGNATVEVYAVDTSGNRISPILSSFSHTGPWTGTLSFNLNNLKFNKNNPPYYVTAGAFSFANYFSKFYEAIQDGDITTMTLADFSDRVYCADLNVVDPVSGCSVSKKSYFKIANNGANIVGSGARPAPPKDEQEVPLSVSIYPNPASTTVTITIPSGTVHASVKLVDNTGRMLLEKEYLHAGKHAIDIQQLPTGVYFYSLSVDGKMKHGKLVKQ</sequence>
<feature type="signal peptide" evidence="1">
    <location>
        <begin position="1"/>
        <end position="26"/>
    </location>
</feature>
<feature type="domain" description="Secretion system C-terminal sorting" evidence="2">
    <location>
        <begin position="514"/>
        <end position="584"/>
    </location>
</feature>
<dbReference type="OrthoDB" id="671724at2"/>
<gene>
    <name evidence="3" type="ORF">B0I18_106271</name>
</gene>
<evidence type="ECO:0000259" key="2">
    <source>
        <dbReference type="Pfam" id="PF18962"/>
    </source>
</evidence>
<organism evidence="3 4">
    <name type="scientific">Taibaiella chishuiensis</name>
    <dbReference type="NCBI Taxonomy" id="1434707"/>
    <lineage>
        <taxon>Bacteria</taxon>
        <taxon>Pseudomonadati</taxon>
        <taxon>Bacteroidota</taxon>
        <taxon>Chitinophagia</taxon>
        <taxon>Chitinophagales</taxon>
        <taxon>Chitinophagaceae</taxon>
        <taxon>Taibaiella</taxon>
    </lineage>
</organism>
<dbReference type="RefSeq" id="WP_106523855.1">
    <property type="nucleotide sequence ID" value="NZ_PYGD01000006.1"/>
</dbReference>
<dbReference type="NCBIfam" id="TIGR04183">
    <property type="entry name" value="Por_Secre_tail"/>
    <property type="match status" value="1"/>
</dbReference>
<evidence type="ECO:0000256" key="1">
    <source>
        <dbReference type="SAM" id="SignalP"/>
    </source>
</evidence>
<accession>A0A2P8D233</accession>
<evidence type="ECO:0000313" key="3">
    <source>
        <dbReference type="EMBL" id="PSK91259.1"/>
    </source>
</evidence>